<feature type="transmembrane region" description="Helical" evidence="7">
    <location>
        <begin position="96"/>
        <end position="119"/>
    </location>
</feature>
<dbReference type="GO" id="GO:0005886">
    <property type="term" value="C:plasma membrane"/>
    <property type="evidence" value="ECO:0007669"/>
    <property type="project" value="UniProtKB-SubCell"/>
</dbReference>
<dbReference type="InterPro" id="IPR050171">
    <property type="entry name" value="MFS_Transporters"/>
</dbReference>
<accession>A0A2N8ZL97</accession>
<keyword evidence="2" id="KW-0813">Transport</keyword>
<organism evidence="9 10">
    <name type="scientific">Vibrio tapetis subsp. tapetis</name>
    <dbReference type="NCBI Taxonomy" id="1671868"/>
    <lineage>
        <taxon>Bacteria</taxon>
        <taxon>Pseudomonadati</taxon>
        <taxon>Pseudomonadota</taxon>
        <taxon>Gammaproteobacteria</taxon>
        <taxon>Vibrionales</taxon>
        <taxon>Vibrionaceae</taxon>
        <taxon>Vibrio</taxon>
    </lineage>
</organism>
<dbReference type="RefSeq" id="WP_102524876.1">
    <property type="nucleotide sequence ID" value="NZ_LT960612.1"/>
</dbReference>
<evidence type="ECO:0000256" key="3">
    <source>
        <dbReference type="ARBA" id="ARBA00022475"/>
    </source>
</evidence>
<dbReference type="SUPFAM" id="SSF103473">
    <property type="entry name" value="MFS general substrate transporter"/>
    <property type="match status" value="1"/>
</dbReference>
<dbReference type="PANTHER" id="PTHR23517">
    <property type="entry name" value="RESISTANCE PROTEIN MDTM, PUTATIVE-RELATED-RELATED"/>
    <property type="match status" value="1"/>
</dbReference>
<dbReference type="InterPro" id="IPR005829">
    <property type="entry name" value="Sugar_transporter_CS"/>
</dbReference>
<dbReference type="Pfam" id="PF07690">
    <property type="entry name" value="MFS_1"/>
    <property type="match status" value="1"/>
</dbReference>
<evidence type="ECO:0000256" key="1">
    <source>
        <dbReference type="ARBA" id="ARBA00004651"/>
    </source>
</evidence>
<evidence type="ECO:0000256" key="2">
    <source>
        <dbReference type="ARBA" id="ARBA00022448"/>
    </source>
</evidence>
<feature type="transmembrane region" description="Helical" evidence="7">
    <location>
        <begin position="266"/>
        <end position="285"/>
    </location>
</feature>
<evidence type="ECO:0000256" key="6">
    <source>
        <dbReference type="ARBA" id="ARBA00023136"/>
    </source>
</evidence>
<feature type="transmembrane region" description="Helical" evidence="7">
    <location>
        <begin position="320"/>
        <end position="344"/>
    </location>
</feature>
<keyword evidence="10" id="KW-1185">Reference proteome</keyword>
<dbReference type="PANTHER" id="PTHR23517:SF2">
    <property type="entry name" value="MULTIDRUG RESISTANCE PROTEIN MDTH"/>
    <property type="match status" value="1"/>
</dbReference>
<dbReference type="PROSITE" id="PS00216">
    <property type="entry name" value="SUGAR_TRANSPORT_1"/>
    <property type="match status" value="1"/>
</dbReference>
<feature type="transmembrane region" description="Helical" evidence="7">
    <location>
        <begin position="228"/>
        <end position="246"/>
    </location>
</feature>
<sequence>MTDDGSLFQWQRVGHFNLPIWTVLSGTLLARTSYFMAWPFLIVFLYQDYGASEIEVGAMLAASALVGAFTGLYSGYLSDKFGRKWVMVTGSTIAAFAYAGIGFADQIWQFFVLILLTGFMRPMIEAPSKAVISDNLSNLKDRELAMNIRYFLINLGGAIGPLIGITLALEQPQSLFVATGIVYVVYGVWLLIGIEPKLSQKEDGKPQIDKSSVPNFSAIVRVISKDTIFVKLMVANFLMMFVYAQVESSIPQVIVRSSIQDAGQLIASLVLVNTLTIIIFQFPMLKLMEHLPLFVRTRIGMALMGLSQVGFLLTPVDSVIGWGLACFVLSMGEVIAFPTLNVQIDRLAPPHLRGSYFGAAALYSLGFAVAPLVGGMVLGTLSSNWLFGLCIVLCGVMMVLYRRVEQSDELANRPMEAEA</sequence>
<keyword evidence="6 7" id="KW-0472">Membrane</keyword>
<evidence type="ECO:0000313" key="9">
    <source>
        <dbReference type="EMBL" id="SON52683.1"/>
    </source>
</evidence>
<dbReference type="InterPro" id="IPR020846">
    <property type="entry name" value="MFS_dom"/>
</dbReference>
<proteinExistence type="predicted"/>
<evidence type="ECO:0000256" key="5">
    <source>
        <dbReference type="ARBA" id="ARBA00022989"/>
    </source>
</evidence>
<protein>
    <submittedName>
        <fullName evidence="9">Transporter, MFS superfamily</fullName>
    </submittedName>
</protein>
<dbReference type="OrthoDB" id="3237211at2"/>
<dbReference type="AlphaFoldDB" id="A0A2N8ZL97"/>
<comment type="subcellular location">
    <subcellularLocation>
        <location evidence="1">Cell membrane</location>
        <topology evidence="1">Multi-pass membrane protein</topology>
    </subcellularLocation>
</comment>
<evidence type="ECO:0000259" key="8">
    <source>
        <dbReference type="PROSITE" id="PS50850"/>
    </source>
</evidence>
<dbReference type="InterPro" id="IPR036259">
    <property type="entry name" value="MFS_trans_sf"/>
</dbReference>
<dbReference type="Proteomes" id="UP000235828">
    <property type="component" value="Chromosome B"/>
</dbReference>
<feature type="transmembrane region" description="Helical" evidence="7">
    <location>
        <begin position="58"/>
        <end position="76"/>
    </location>
</feature>
<dbReference type="EMBL" id="LT960612">
    <property type="protein sequence ID" value="SON52683.1"/>
    <property type="molecule type" value="Genomic_DNA"/>
</dbReference>
<feature type="domain" description="Major facilitator superfamily (MFS) profile" evidence="8">
    <location>
        <begin position="19"/>
        <end position="406"/>
    </location>
</feature>
<dbReference type="GO" id="GO:0022857">
    <property type="term" value="F:transmembrane transporter activity"/>
    <property type="evidence" value="ECO:0007669"/>
    <property type="project" value="InterPro"/>
</dbReference>
<reference evidence="9 10" key="1">
    <citation type="submission" date="2017-10" db="EMBL/GenBank/DDBJ databases">
        <authorList>
            <person name="Banno H."/>
            <person name="Chua N.-H."/>
        </authorList>
    </citation>
    <scope>NUCLEOTIDE SEQUENCE [LARGE SCALE GENOMIC DNA]</scope>
    <source>
        <strain evidence="9">Vibrio tapetis CECT4600</strain>
    </source>
</reference>
<dbReference type="PROSITE" id="PS50850">
    <property type="entry name" value="MFS"/>
    <property type="match status" value="1"/>
</dbReference>
<evidence type="ECO:0000313" key="10">
    <source>
        <dbReference type="Proteomes" id="UP000235828"/>
    </source>
</evidence>
<keyword evidence="4 7" id="KW-0812">Transmembrane</keyword>
<dbReference type="InterPro" id="IPR011701">
    <property type="entry name" value="MFS"/>
</dbReference>
<evidence type="ECO:0000256" key="7">
    <source>
        <dbReference type="SAM" id="Phobius"/>
    </source>
</evidence>
<feature type="transmembrane region" description="Helical" evidence="7">
    <location>
        <begin position="150"/>
        <end position="169"/>
    </location>
</feature>
<dbReference type="CDD" id="cd17329">
    <property type="entry name" value="MFS_MdtH_MDR_like"/>
    <property type="match status" value="1"/>
</dbReference>
<feature type="transmembrane region" description="Helical" evidence="7">
    <location>
        <begin position="297"/>
        <end position="314"/>
    </location>
</feature>
<evidence type="ECO:0000256" key="4">
    <source>
        <dbReference type="ARBA" id="ARBA00022692"/>
    </source>
</evidence>
<feature type="transmembrane region" description="Helical" evidence="7">
    <location>
        <begin position="384"/>
        <end position="401"/>
    </location>
</feature>
<dbReference type="Gene3D" id="1.20.1250.20">
    <property type="entry name" value="MFS general substrate transporter like domains"/>
    <property type="match status" value="1"/>
</dbReference>
<name>A0A2N8ZL97_9VIBR</name>
<feature type="transmembrane region" description="Helical" evidence="7">
    <location>
        <begin position="175"/>
        <end position="194"/>
    </location>
</feature>
<gene>
    <name evidence="9" type="ORF">VTAP4600_B1072</name>
</gene>
<feature type="transmembrane region" description="Helical" evidence="7">
    <location>
        <begin position="356"/>
        <end position="378"/>
    </location>
</feature>
<keyword evidence="5 7" id="KW-1133">Transmembrane helix</keyword>
<dbReference type="KEGG" id="vta:B1072"/>
<feature type="transmembrane region" description="Helical" evidence="7">
    <location>
        <begin position="20"/>
        <end position="46"/>
    </location>
</feature>
<keyword evidence="3" id="KW-1003">Cell membrane</keyword>